<dbReference type="InterPro" id="IPR005119">
    <property type="entry name" value="LysR_subst-bd"/>
</dbReference>
<keyword evidence="3" id="KW-0238">DNA-binding</keyword>
<evidence type="ECO:0000256" key="1">
    <source>
        <dbReference type="ARBA" id="ARBA00009437"/>
    </source>
</evidence>
<evidence type="ECO:0000256" key="2">
    <source>
        <dbReference type="ARBA" id="ARBA00023015"/>
    </source>
</evidence>
<organism evidence="6 7">
    <name type="scientific">Veronia pacifica</name>
    <dbReference type="NCBI Taxonomy" id="1080227"/>
    <lineage>
        <taxon>Bacteria</taxon>
        <taxon>Pseudomonadati</taxon>
        <taxon>Pseudomonadota</taxon>
        <taxon>Gammaproteobacteria</taxon>
        <taxon>Vibrionales</taxon>
        <taxon>Vibrionaceae</taxon>
        <taxon>Veronia</taxon>
    </lineage>
</organism>
<dbReference type="GO" id="GO:0043565">
    <property type="term" value="F:sequence-specific DNA binding"/>
    <property type="evidence" value="ECO:0007669"/>
    <property type="project" value="TreeGrafter"/>
</dbReference>
<keyword evidence="4" id="KW-0804">Transcription</keyword>
<keyword evidence="7" id="KW-1185">Reference proteome</keyword>
<dbReference type="RefSeq" id="WP_068904227.1">
    <property type="nucleotide sequence ID" value="NZ_JBHUIF010000033.1"/>
</dbReference>
<dbReference type="InterPro" id="IPR058163">
    <property type="entry name" value="LysR-type_TF_proteobact-type"/>
</dbReference>
<reference evidence="6 7" key="1">
    <citation type="submission" date="2016-05" db="EMBL/GenBank/DDBJ databases">
        <title>Genomic Taxonomy of the Vibrionaceae.</title>
        <authorList>
            <person name="Gomez-Gil B."/>
            <person name="Enciso-Ibarra J."/>
        </authorList>
    </citation>
    <scope>NUCLEOTIDE SEQUENCE [LARGE SCALE GENOMIC DNA]</scope>
    <source>
        <strain evidence="6 7">CAIM 1920</strain>
    </source>
</reference>
<accession>A0A1C3EEF5</accession>
<dbReference type="EMBL" id="LYBM01000033">
    <property type="protein sequence ID" value="ODA31600.1"/>
    <property type="molecule type" value="Genomic_DNA"/>
</dbReference>
<evidence type="ECO:0000256" key="4">
    <source>
        <dbReference type="ARBA" id="ARBA00023163"/>
    </source>
</evidence>
<proteinExistence type="inferred from homology"/>
<dbReference type="PANTHER" id="PTHR30537">
    <property type="entry name" value="HTH-TYPE TRANSCRIPTIONAL REGULATOR"/>
    <property type="match status" value="1"/>
</dbReference>
<dbReference type="GO" id="GO:0006351">
    <property type="term" value="P:DNA-templated transcription"/>
    <property type="evidence" value="ECO:0007669"/>
    <property type="project" value="TreeGrafter"/>
</dbReference>
<dbReference type="PROSITE" id="PS50931">
    <property type="entry name" value="HTH_LYSR"/>
    <property type="match status" value="1"/>
</dbReference>
<dbReference type="PANTHER" id="PTHR30537:SF3">
    <property type="entry name" value="TRANSCRIPTIONAL REGULATORY PROTEIN"/>
    <property type="match status" value="1"/>
</dbReference>
<evidence type="ECO:0000313" key="7">
    <source>
        <dbReference type="Proteomes" id="UP000094936"/>
    </source>
</evidence>
<protein>
    <recommendedName>
        <fullName evidence="5">HTH lysR-type domain-containing protein</fullName>
    </recommendedName>
</protein>
<gene>
    <name evidence="6" type="ORF">A8L45_16385</name>
</gene>
<dbReference type="InterPro" id="IPR036388">
    <property type="entry name" value="WH-like_DNA-bd_sf"/>
</dbReference>
<evidence type="ECO:0000313" key="6">
    <source>
        <dbReference type="EMBL" id="ODA31600.1"/>
    </source>
</evidence>
<feature type="domain" description="HTH lysR-type" evidence="5">
    <location>
        <begin position="8"/>
        <end position="65"/>
    </location>
</feature>
<dbReference type="Pfam" id="PF00126">
    <property type="entry name" value="HTH_1"/>
    <property type="match status" value="1"/>
</dbReference>
<dbReference type="FunFam" id="1.10.10.10:FF:000001">
    <property type="entry name" value="LysR family transcriptional regulator"/>
    <property type="match status" value="1"/>
</dbReference>
<dbReference type="GO" id="GO:0003700">
    <property type="term" value="F:DNA-binding transcription factor activity"/>
    <property type="evidence" value="ECO:0007669"/>
    <property type="project" value="InterPro"/>
</dbReference>
<dbReference type="PRINTS" id="PR00039">
    <property type="entry name" value="HTHLYSR"/>
</dbReference>
<name>A0A1C3EEF5_9GAMM</name>
<dbReference type="STRING" id="1080227.A8L45_16385"/>
<dbReference type="Gene3D" id="3.40.190.290">
    <property type="match status" value="1"/>
</dbReference>
<dbReference type="Gene3D" id="1.10.10.10">
    <property type="entry name" value="Winged helix-like DNA-binding domain superfamily/Winged helix DNA-binding domain"/>
    <property type="match status" value="1"/>
</dbReference>
<comment type="caution">
    <text evidence="6">The sequence shown here is derived from an EMBL/GenBank/DDBJ whole genome shotgun (WGS) entry which is preliminary data.</text>
</comment>
<dbReference type="SUPFAM" id="SSF46785">
    <property type="entry name" value="Winged helix' DNA-binding domain"/>
    <property type="match status" value="1"/>
</dbReference>
<dbReference type="SUPFAM" id="SSF53850">
    <property type="entry name" value="Periplasmic binding protein-like II"/>
    <property type="match status" value="1"/>
</dbReference>
<keyword evidence="2" id="KW-0805">Transcription regulation</keyword>
<sequence>MNNEGRDINWEWLRAFVTVAEQGSLNKAAETLTVSQPTLSRHLNALEKHTGVLLFHRTTQGVSLTPEGEALLVSAMPMREAYDAFSRALQGNDDSVEGEIRLSANELMAHHYIADHLVAFRREHPAISVELVVSNQQANISRREADVAIRMFRPQQLELKCRRIGSVDLGFYCHRSLTDEVKPLTDAENPFGELPMIGFDKDDTFIRHAAQLGINLTVDDFQWRTDSLETQIALLRAGGGIGIMHKNLAEKDKELVQIWDEVAIPSLDVWLVCHRDSWKNARIRALINFLSSRLGADLY</sequence>
<comment type="similarity">
    <text evidence="1">Belongs to the LysR transcriptional regulatory family.</text>
</comment>
<dbReference type="Proteomes" id="UP000094936">
    <property type="component" value="Unassembled WGS sequence"/>
</dbReference>
<dbReference type="Pfam" id="PF03466">
    <property type="entry name" value="LysR_substrate"/>
    <property type="match status" value="1"/>
</dbReference>
<dbReference type="InterPro" id="IPR036390">
    <property type="entry name" value="WH_DNA-bd_sf"/>
</dbReference>
<evidence type="ECO:0000256" key="3">
    <source>
        <dbReference type="ARBA" id="ARBA00023125"/>
    </source>
</evidence>
<evidence type="ECO:0000259" key="5">
    <source>
        <dbReference type="PROSITE" id="PS50931"/>
    </source>
</evidence>
<dbReference type="InterPro" id="IPR000847">
    <property type="entry name" value="LysR_HTH_N"/>
</dbReference>
<dbReference type="AlphaFoldDB" id="A0A1C3EEF5"/>